<evidence type="ECO:0000256" key="2">
    <source>
        <dbReference type="SAM" id="SignalP"/>
    </source>
</evidence>
<accession>G4Q4A5</accession>
<feature type="chain" id="PRO_5003467506" evidence="2">
    <location>
        <begin position="29"/>
        <end position="781"/>
    </location>
</feature>
<evidence type="ECO:0000313" key="3">
    <source>
        <dbReference type="EMBL" id="AEQ21899.1"/>
    </source>
</evidence>
<proteinExistence type="predicted"/>
<gene>
    <name evidence="3" type="ordered locus">Acin_0661</name>
</gene>
<dbReference type="EMBL" id="CP003058">
    <property type="protein sequence ID" value="AEQ21899.1"/>
    <property type="molecule type" value="Genomic_DNA"/>
</dbReference>
<keyword evidence="2" id="KW-0732">Signal</keyword>
<dbReference type="STRING" id="568816.Acin_0661"/>
<dbReference type="KEGG" id="ain:Acin_0661"/>
<dbReference type="HOGENOM" id="CLU_358519_0_0_9"/>
<evidence type="ECO:0000256" key="1">
    <source>
        <dbReference type="SAM" id="MobiDB-lite"/>
    </source>
</evidence>
<sequence>MMMYLSHKKKVLLSAAVLFALASGEAFASSYHGGTSDVTSSNETLDELYATNKAKVTVTGSGTITFTPSGTADGEGAIDASGGSVVTIGSSSLPYDRLTANGEILAEDKSTVNLYAKEITINKGDDYAAVTAANGATITIGTANTTSLTTTGEVLSTDGDNGAASSVTLTAGDVTLNYSPNPSADSGSGGDEDHTLYADGGSSLAVNASGTVTIKGPIGAVDSGSSITVDGSTISLTHNTVGEDGVTYNYDLETRGIHVEEGASVRIGSDSTTSLAIDVENSSDDSSIVVSGGASKLELYGKTISVTAEDGIHNGKLTGETFDTEYEGGSLVIGSDSTDSLIVNGPIQTVGSDASTKLLGSSIAVQSRIGTYRGGALTIGSKSTESVYVDTLFDSVNTKTTILGNDITIGNRSYYLDGMLYSSPSIDIYDGSIVTIGDDTTATVTIGGDVGADIDVQDADLTLKGNEIVIGLNDDQHFAIYHDYGGTVTIGDENTESVVINTALLMQTTRNHQKSNLTTVTGDTVTFSGIVSTYGIGSSLVVDGTTILLTRDTPILEVSPYPISALYGSAIALGSSRTESLTLAGTVASVSLVDGTDTEVSLDGSAITLQNGAVATGNGAALTIGSAGVTKTLTGDLTATDKGVVTATLSGTYTGDAVASDAGTLSLRAGAAEGNLTSTGSGSTLTATVSGAAVGDASAAESGNLTLTTGSLTGDLTTSDSGTLAATVSHTFTGKTTDDADTMTLTLSSGATWNLTDSSTVSTLNAEGGLLASWTARWVRR</sequence>
<dbReference type="InterPro" id="IPR012332">
    <property type="entry name" value="Autotransporter_pectin_lyase_C"/>
</dbReference>
<reference evidence="3 4" key="1">
    <citation type="journal article" date="2011" name="J. Bacteriol.">
        <title>Complete genome sequence of Acidaminococcus intestini RYC-MR95, a Gram-negative bacterium from the phylum Firmicutes.</title>
        <authorList>
            <person name="D'Auria G."/>
            <person name="Galan J.C."/>
            <person name="Rodriguez-Alcayna M."/>
            <person name="Moya A."/>
            <person name="Baquero F."/>
            <person name="Latorre A."/>
        </authorList>
    </citation>
    <scope>NUCLEOTIDE SEQUENCE [LARGE SCALE GENOMIC DNA]</scope>
    <source>
        <strain evidence="3 4">RyC-MR95</strain>
    </source>
</reference>
<name>G4Q4A5_ACIIR</name>
<feature type="region of interest" description="Disordered" evidence="1">
    <location>
        <begin position="176"/>
        <end position="195"/>
    </location>
</feature>
<dbReference type="Proteomes" id="UP000007093">
    <property type="component" value="Chromosome"/>
</dbReference>
<evidence type="ECO:0000313" key="4">
    <source>
        <dbReference type="Proteomes" id="UP000007093"/>
    </source>
</evidence>
<organism evidence="3 4">
    <name type="scientific">Acidaminococcus intestini (strain RyC-MR95)</name>
    <dbReference type="NCBI Taxonomy" id="568816"/>
    <lineage>
        <taxon>Bacteria</taxon>
        <taxon>Bacillati</taxon>
        <taxon>Bacillota</taxon>
        <taxon>Negativicutes</taxon>
        <taxon>Acidaminococcales</taxon>
        <taxon>Acidaminococcaceae</taxon>
        <taxon>Acidaminococcus</taxon>
    </lineage>
</organism>
<dbReference type="GeneID" id="92878123"/>
<keyword evidence="4" id="KW-1185">Reference proteome</keyword>
<dbReference type="Gene3D" id="2.160.20.20">
    <property type="match status" value="1"/>
</dbReference>
<protein>
    <submittedName>
        <fullName evidence="3">Uncharacterized protein</fullName>
    </submittedName>
</protein>
<dbReference type="RefSeq" id="WP_009015530.1">
    <property type="nucleotide sequence ID" value="NC_016077.1"/>
</dbReference>
<dbReference type="AlphaFoldDB" id="G4Q4A5"/>
<feature type="compositionally biased region" description="Polar residues" evidence="1">
    <location>
        <begin position="176"/>
        <end position="186"/>
    </location>
</feature>
<dbReference type="PATRIC" id="fig|568816.4.peg.641"/>
<feature type="signal peptide" evidence="2">
    <location>
        <begin position="1"/>
        <end position="28"/>
    </location>
</feature>
<dbReference type="InParanoid" id="G4Q4A5"/>